<evidence type="ECO:0000256" key="1">
    <source>
        <dbReference type="SAM" id="Phobius"/>
    </source>
</evidence>
<accession>A0A3D9SEC7</accession>
<dbReference type="RefSeq" id="WP_245995815.1">
    <property type="nucleotide sequence ID" value="NZ_QTTN01000002.1"/>
</dbReference>
<evidence type="ECO:0000313" key="2">
    <source>
        <dbReference type="EMBL" id="REE92947.1"/>
    </source>
</evidence>
<name>A0A3D9SEC7_9BACL</name>
<keyword evidence="1" id="KW-0472">Membrane</keyword>
<dbReference type="Proteomes" id="UP000256304">
    <property type="component" value="Unassembled WGS sequence"/>
</dbReference>
<dbReference type="PANTHER" id="PTHR36832:SF1">
    <property type="entry name" value="SLR1174 PROTEIN"/>
    <property type="match status" value="1"/>
</dbReference>
<dbReference type="InterPro" id="IPR010390">
    <property type="entry name" value="ABC-2_transporter-like"/>
</dbReference>
<feature type="transmembrane region" description="Helical" evidence="1">
    <location>
        <begin position="72"/>
        <end position="92"/>
    </location>
</feature>
<proteinExistence type="predicted"/>
<sequence length="272" mass="30543">MNAMNAMNAMKLMKAAAVARITWRQQLAYKTDFLMRSSFLLLILFVFVQLWGAAYQGDTTRVINGYTLKQIIWYLVFTEAITMAVPALCGLIENEVKSGDIAIRLIRPFSYVGYHYSSYLAEAIFRFFIHLAIGSIIAWTFAGPPSFGVGWAGLFALTLGAITIAFLLNMIVALCAFWVEETRGMEFVLHKLQFTVGGMLLPLDLMPEWLQRICAWMPFQAMLYFPARTAVNYGEASLLQQFGIQAAWIVVLAAAVMFMYRRGVAKLHVNGG</sequence>
<organism evidence="2 3">
    <name type="scientific">Paenibacillus taihuensis</name>
    <dbReference type="NCBI Taxonomy" id="1156355"/>
    <lineage>
        <taxon>Bacteria</taxon>
        <taxon>Bacillati</taxon>
        <taxon>Bacillota</taxon>
        <taxon>Bacilli</taxon>
        <taxon>Bacillales</taxon>
        <taxon>Paenibacillaceae</taxon>
        <taxon>Paenibacillus</taxon>
    </lineage>
</organism>
<evidence type="ECO:0000313" key="3">
    <source>
        <dbReference type="Proteomes" id="UP000256304"/>
    </source>
</evidence>
<keyword evidence="1" id="KW-1133">Transmembrane helix</keyword>
<reference evidence="2 3" key="1">
    <citation type="submission" date="2018-08" db="EMBL/GenBank/DDBJ databases">
        <title>Genomic Encyclopedia of Type Strains, Phase III (KMG-III): the genomes of soil and plant-associated and newly described type strains.</title>
        <authorList>
            <person name="Whitman W."/>
        </authorList>
    </citation>
    <scope>NUCLEOTIDE SEQUENCE [LARGE SCALE GENOMIC DNA]</scope>
    <source>
        <strain evidence="2 3">CGMCC 1.10966</strain>
    </source>
</reference>
<feature type="transmembrane region" description="Helical" evidence="1">
    <location>
        <begin position="239"/>
        <end position="260"/>
    </location>
</feature>
<dbReference type="AlphaFoldDB" id="A0A3D9SEC7"/>
<protein>
    <submittedName>
        <fullName evidence="2">ABC-2 type transport system permease protein</fullName>
    </submittedName>
</protein>
<comment type="caution">
    <text evidence="2">The sequence shown here is derived from an EMBL/GenBank/DDBJ whole genome shotgun (WGS) entry which is preliminary data.</text>
</comment>
<dbReference type="Pfam" id="PF06182">
    <property type="entry name" value="ABC2_membrane_6"/>
    <property type="match status" value="1"/>
</dbReference>
<keyword evidence="1" id="KW-0812">Transmembrane</keyword>
<feature type="transmembrane region" description="Helical" evidence="1">
    <location>
        <begin position="123"/>
        <end position="142"/>
    </location>
</feature>
<dbReference type="EMBL" id="QTTN01000002">
    <property type="protein sequence ID" value="REE92947.1"/>
    <property type="molecule type" value="Genomic_DNA"/>
</dbReference>
<gene>
    <name evidence="2" type="ORF">A8990_10230</name>
</gene>
<keyword evidence="3" id="KW-1185">Reference proteome</keyword>
<dbReference type="PANTHER" id="PTHR36832">
    <property type="entry name" value="SLR1174 PROTEIN-RELATED"/>
    <property type="match status" value="1"/>
</dbReference>
<feature type="transmembrane region" description="Helical" evidence="1">
    <location>
        <begin position="154"/>
        <end position="179"/>
    </location>
</feature>